<dbReference type="InterPro" id="IPR001036">
    <property type="entry name" value="Acrflvin-R"/>
</dbReference>
<evidence type="ECO:0000256" key="8">
    <source>
        <dbReference type="SAM" id="Phobius"/>
    </source>
</evidence>
<dbReference type="STRING" id="1882918.BCY86_00725"/>
<keyword evidence="6 8" id="KW-1133">Transmembrane helix</keyword>
<feature type="transmembrane region" description="Helical" evidence="8">
    <location>
        <begin position="334"/>
        <end position="353"/>
    </location>
</feature>
<gene>
    <name evidence="9" type="ORF">BCY86_00725</name>
</gene>
<dbReference type="RefSeq" id="WP_075275997.1">
    <property type="nucleotide sequence ID" value="NZ_CP016908.1"/>
</dbReference>
<comment type="subcellular location">
    <subcellularLocation>
        <location evidence="1">Cell membrane</location>
        <topology evidence="1">Multi-pass membrane protein</topology>
    </subcellularLocation>
</comment>
<accession>A0A1L6MV17</accession>
<reference evidence="9 10" key="1">
    <citation type="submission" date="2016-08" db="EMBL/GenBank/DDBJ databases">
        <title>Identification and validation of antigenic proteins from Pajaroellobacter abortibovis using de-novo genome sequence assembly and reverse vaccinology.</title>
        <authorList>
            <person name="Welly B.T."/>
            <person name="Miller M.R."/>
            <person name="Stott J.L."/>
            <person name="Blanchard M.T."/>
            <person name="Islas-Trejo A.D."/>
            <person name="O'Rourke S.M."/>
            <person name="Young A.E."/>
            <person name="Medrano J.F."/>
            <person name="Van Eenennaam A.L."/>
        </authorList>
    </citation>
    <scope>NUCLEOTIDE SEQUENCE [LARGE SCALE GENOMIC DNA]</scope>
    <source>
        <strain evidence="9 10">BTF92-0548A/99-0131</strain>
    </source>
</reference>
<dbReference type="InterPro" id="IPR027463">
    <property type="entry name" value="AcrB_DN_DC_subdom"/>
</dbReference>
<feature type="transmembrane region" description="Helical" evidence="8">
    <location>
        <begin position="1003"/>
        <end position="1021"/>
    </location>
</feature>
<evidence type="ECO:0000256" key="7">
    <source>
        <dbReference type="ARBA" id="ARBA00023136"/>
    </source>
</evidence>
<evidence type="ECO:0000256" key="3">
    <source>
        <dbReference type="ARBA" id="ARBA00022448"/>
    </source>
</evidence>
<dbReference type="KEGG" id="pabo:BCY86_00725"/>
<organism evidence="9 10">
    <name type="scientific">Pajaroellobacter abortibovis</name>
    <dbReference type="NCBI Taxonomy" id="1882918"/>
    <lineage>
        <taxon>Bacteria</taxon>
        <taxon>Pseudomonadati</taxon>
        <taxon>Myxococcota</taxon>
        <taxon>Polyangia</taxon>
        <taxon>Polyangiales</taxon>
        <taxon>Polyangiaceae</taxon>
    </lineage>
</organism>
<dbReference type="NCBIfam" id="TIGR00914">
    <property type="entry name" value="2A0601"/>
    <property type="match status" value="1"/>
</dbReference>
<dbReference type="Gene3D" id="1.20.1640.10">
    <property type="entry name" value="Multidrug efflux transporter AcrB transmembrane domain"/>
    <property type="match status" value="2"/>
</dbReference>
<evidence type="ECO:0000256" key="6">
    <source>
        <dbReference type="ARBA" id="ARBA00022989"/>
    </source>
</evidence>
<dbReference type="GO" id="GO:0008324">
    <property type="term" value="F:monoatomic cation transmembrane transporter activity"/>
    <property type="evidence" value="ECO:0007669"/>
    <property type="project" value="InterPro"/>
</dbReference>
<proteinExistence type="inferred from homology"/>
<sequence length="1044" mass="114687">MIQQIVRFALEKPFLVLIAVFSLIGMSILALMRLNIEAYPNPVPPLVEVIVQPEGMNAEEVERYITVPLEIGLAGMSGLDRISSQSIFGLSDVKCYFKWGTEYARARQEVINRLSFVQLPNQVEAQISPWNATGEIFRYRIEGRGYTLEELKTAQDWILERQFKQVPGVIDVVGYGGKIKQYQVQVDPYLLKGRHVSLGQLLESIANANQNVGGQRLTLGEQVYDVRGIGLIRGIEDIENIVISASQGDPIRVKDIARTQIGHAPRLGMVGFDDQSDIVQGIILMRYGEAALPTLKGVHARIEAIRQNHVLPPGMDIMPLYDRGSLIHLTTKTVFENLVLGMVLVAIVLFLFLGNARAALISALNIPLALLFAICGVVGFNVSANLLSLGAVDFGIVIDSTVIMVENIFRHAGPHTKGTMAERILTAAHEVASPLAFSTLIIAVAFLPIFNMTGVSGVIFSPMAHTYALAIAGAILLALTLTPLLMSRWSLPLATEKEGPLMAFLHRIYRPFFEAAIRRPKRALCLRIIPIVLCGVLFPFLGQEFMPQLEEGNLWVRASLPMSISFEQASKYVEQMRAVIWGCPGTSGEVCVEQNRKHPEVTHVISQLGRSDDGTEVAGFYNVEFFVPLKPFEEWSRGLTKSKLIEQLSQELYQTFPDVIFNFSQCIKDNVEEALSGIKGENSVKVVGTKLHVNEEYAGKIAALMKTVRGIKDVGIFHTLGQPDVRVVPDRVACARYGLNVGDVTSVVQTAIGGKAVTQVFEGEKRFDLTVRWLEPYRSSLDAIRAIHVTNPDGADIPLGQIAEISLQQGPSLIHRENGLRYTPIKFSVRDRDLAGAIAEAREKIRSQIALPYGVRLEWGGEINELRSAEERLKVIIPLTLCLIAFLTYTAVKNWLDTLIVLIDIPVACTGGVLALLVTRTHFSVSAAMGFVSIFGIAIQDAILFVTYFQRLREGAGLPIVEAAREAAEKRFRPVLMTTLVATLGLLPAALSNGIGAQSQKPMAIVVIGGSLILALLTRVLQPPLLVMAHQWLESSSGKRLVPS</sequence>
<evidence type="ECO:0008006" key="11">
    <source>
        <dbReference type="Google" id="ProtNLM"/>
    </source>
</evidence>
<protein>
    <recommendedName>
        <fullName evidence="11">Metal transporter</fullName>
    </recommendedName>
</protein>
<dbReference type="EMBL" id="CP016908">
    <property type="protein sequence ID" value="APR99364.1"/>
    <property type="molecule type" value="Genomic_DNA"/>
</dbReference>
<comment type="similarity">
    <text evidence="2">Belongs to the resistance-nodulation-cell division (RND) (TC 2.A.6) family.</text>
</comment>
<dbReference type="Pfam" id="PF00873">
    <property type="entry name" value="ACR_tran"/>
    <property type="match status" value="1"/>
</dbReference>
<feature type="transmembrane region" description="Helical" evidence="8">
    <location>
        <begin position="360"/>
        <end position="380"/>
    </location>
</feature>
<dbReference type="Gene3D" id="3.30.70.1320">
    <property type="entry name" value="Multidrug efflux transporter AcrB pore domain like"/>
    <property type="match status" value="1"/>
</dbReference>
<evidence type="ECO:0000256" key="1">
    <source>
        <dbReference type="ARBA" id="ARBA00004651"/>
    </source>
</evidence>
<dbReference type="PRINTS" id="PR00702">
    <property type="entry name" value="ACRIFLAVINRP"/>
</dbReference>
<evidence type="ECO:0000256" key="5">
    <source>
        <dbReference type="ARBA" id="ARBA00022692"/>
    </source>
</evidence>
<dbReference type="GO" id="GO:0042910">
    <property type="term" value="F:xenobiotic transmembrane transporter activity"/>
    <property type="evidence" value="ECO:0007669"/>
    <property type="project" value="TreeGrafter"/>
</dbReference>
<keyword evidence="7 8" id="KW-0472">Membrane</keyword>
<feature type="transmembrane region" description="Helical" evidence="8">
    <location>
        <begin position="464"/>
        <end position="486"/>
    </location>
</feature>
<dbReference type="OrthoDB" id="9798415at2"/>
<name>A0A1L6MV17_9BACT</name>
<evidence type="ECO:0000313" key="9">
    <source>
        <dbReference type="EMBL" id="APR99364.1"/>
    </source>
</evidence>
<evidence type="ECO:0000256" key="4">
    <source>
        <dbReference type="ARBA" id="ARBA00022475"/>
    </source>
</evidence>
<dbReference type="SUPFAM" id="SSF82866">
    <property type="entry name" value="Multidrug efflux transporter AcrB transmembrane domain"/>
    <property type="match status" value="2"/>
</dbReference>
<dbReference type="Proteomes" id="UP000185544">
    <property type="component" value="Chromosome"/>
</dbReference>
<feature type="transmembrane region" description="Helical" evidence="8">
    <location>
        <begin position="386"/>
        <end position="409"/>
    </location>
</feature>
<evidence type="ECO:0000313" key="10">
    <source>
        <dbReference type="Proteomes" id="UP000185544"/>
    </source>
</evidence>
<dbReference type="PANTHER" id="PTHR32063:SF12">
    <property type="entry name" value="CATION EFFLUX SYSTEM PROTEIN"/>
    <property type="match status" value="1"/>
</dbReference>
<evidence type="ECO:0000256" key="2">
    <source>
        <dbReference type="ARBA" id="ARBA00010942"/>
    </source>
</evidence>
<feature type="transmembrane region" description="Helical" evidence="8">
    <location>
        <begin position="524"/>
        <end position="542"/>
    </location>
</feature>
<dbReference type="AlphaFoldDB" id="A0A1L6MV17"/>
<keyword evidence="3" id="KW-0813">Transport</keyword>
<keyword evidence="10" id="KW-1185">Reference proteome</keyword>
<dbReference type="GO" id="GO:0005886">
    <property type="term" value="C:plasma membrane"/>
    <property type="evidence" value="ECO:0007669"/>
    <property type="project" value="UniProtKB-SubCell"/>
</dbReference>
<feature type="transmembrane region" description="Helical" evidence="8">
    <location>
        <begin position="430"/>
        <end position="452"/>
    </location>
</feature>
<feature type="transmembrane region" description="Helical" evidence="8">
    <location>
        <begin position="875"/>
        <end position="892"/>
    </location>
</feature>
<feature type="transmembrane region" description="Helical" evidence="8">
    <location>
        <begin position="975"/>
        <end position="997"/>
    </location>
</feature>
<feature type="transmembrane region" description="Helical" evidence="8">
    <location>
        <begin position="899"/>
        <end position="919"/>
    </location>
</feature>
<feature type="transmembrane region" description="Helical" evidence="8">
    <location>
        <begin position="925"/>
        <end position="949"/>
    </location>
</feature>
<feature type="transmembrane region" description="Helical" evidence="8">
    <location>
        <begin position="12"/>
        <end position="32"/>
    </location>
</feature>
<dbReference type="Gene3D" id="3.30.2090.10">
    <property type="entry name" value="Multidrug efflux transporter AcrB TolC docking domain, DN and DC subdomains"/>
    <property type="match status" value="2"/>
</dbReference>
<dbReference type="SUPFAM" id="SSF82693">
    <property type="entry name" value="Multidrug efflux transporter AcrB pore domain, PN1, PN2, PC1 and PC2 subdomains"/>
    <property type="match status" value="3"/>
</dbReference>
<dbReference type="PANTHER" id="PTHR32063">
    <property type="match status" value="1"/>
</dbReference>
<keyword evidence="5 8" id="KW-0812">Transmembrane</keyword>
<dbReference type="Gene3D" id="3.30.70.1430">
    <property type="entry name" value="Multidrug efflux transporter AcrB pore domain"/>
    <property type="match status" value="2"/>
</dbReference>
<keyword evidence="4" id="KW-1003">Cell membrane</keyword>
<dbReference type="SUPFAM" id="SSF82714">
    <property type="entry name" value="Multidrug efflux transporter AcrB TolC docking domain, DN and DC subdomains"/>
    <property type="match status" value="2"/>
</dbReference>
<dbReference type="InterPro" id="IPR004763">
    <property type="entry name" value="CusA-like"/>
</dbReference>
<dbReference type="Gene3D" id="3.30.70.1440">
    <property type="entry name" value="Multidrug efflux transporter AcrB pore domain"/>
    <property type="match status" value="1"/>
</dbReference>